<keyword evidence="1" id="KW-0479">Metal-binding</keyword>
<gene>
    <name evidence="5" type="ORF">ACJDUG_03520</name>
</gene>
<keyword evidence="2" id="KW-0408">Iron</keyword>
<dbReference type="RefSeq" id="WP_406768496.1">
    <property type="nucleotide sequence ID" value="NZ_JBJHZZ010000001.1"/>
</dbReference>
<dbReference type="Gene3D" id="3.40.50.360">
    <property type="match status" value="1"/>
</dbReference>
<evidence type="ECO:0000313" key="5">
    <source>
        <dbReference type="EMBL" id="MFL0246045.1"/>
    </source>
</evidence>
<dbReference type="SUPFAM" id="SSF52218">
    <property type="entry name" value="Flavoproteins"/>
    <property type="match status" value="1"/>
</dbReference>
<dbReference type="InterPro" id="IPR047964">
    <property type="entry name" value="EFR1-like"/>
</dbReference>
<dbReference type="PROSITE" id="PS00198">
    <property type="entry name" value="4FE4S_FER_1"/>
    <property type="match status" value="1"/>
</dbReference>
<evidence type="ECO:0000256" key="2">
    <source>
        <dbReference type="ARBA" id="ARBA00023004"/>
    </source>
</evidence>
<keyword evidence="6" id="KW-1185">Reference proteome</keyword>
<accession>A0ABW8T2F9</accession>
<reference evidence="5 6" key="1">
    <citation type="submission" date="2024-11" db="EMBL/GenBank/DDBJ databases">
        <authorList>
            <person name="Heng Y.C."/>
            <person name="Lim A.C.H."/>
            <person name="Lee J.K.Y."/>
            <person name="Kittelmann S."/>
        </authorList>
    </citation>
    <scope>NUCLEOTIDE SEQUENCE [LARGE SCALE GENOMIC DNA]</scope>
    <source>
        <strain evidence="5 6">WILCCON 0185</strain>
    </source>
</reference>
<protein>
    <submittedName>
        <fullName evidence="5">EFR1 family ferrodoxin</fullName>
    </submittedName>
</protein>
<dbReference type="EMBL" id="JBJHZZ010000001">
    <property type="protein sequence ID" value="MFL0246045.1"/>
    <property type="molecule type" value="Genomic_DNA"/>
</dbReference>
<dbReference type="PROSITE" id="PS51379">
    <property type="entry name" value="4FE4S_FER_2"/>
    <property type="match status" value="2"/>
</dbReference>
<dbReference type="Gene3D" id="3.30.70.20">
    <property type="match status" value="1"/>
</dbReference>
<feature type="domain" description="4Fe-4S ferredoxin-type" evidence="4">
    <location>
        <begin position="220"/>
        <end position="242"/>
    </location>
</feature>
<proteinExistence type="predicted"/>
<dbReference type="InterPro" id="IPR029039">
    <property type="entry name" value="Flavoprotein-like_sf"/>
</dbReference>
<evidence type="ECO:0000256" key="1">
    <source>
        <dbReference type="ARBA" id="ARBA00022723"/>
    </source>
</evidence>
<evidence type="ECO:0000259" key="4">
    <source>
        <dbReference type="PROSITE" id="PS51379"/>
    </source>
</evidence>
<dbReference type="SUPFAM" id="SSF54862">
    <property type="entry name" value="4Fe-4S ferredoxins"/>
    <property type="match status" value="1"/>
</dbReference>
<comment type="caution">
    <text evidence="5">The sequence shown here is derived from an EMBL/GenBank/DDBJ whole genome shotgun (WGS) entry which is preliminary data.</text>
</comment>
<keyword evidence="3" id="KW-0411">Iron-sulfur</keyword>
<dbReference type="NCBIfam" id="NF038196">
    <property type="entry name" value="ferrodoxin_EFR1"/>
    <property type="match status" value="1"/>
</dbReference>
<dbReference type="InterPro" id="IPR017900">
    <property type="entry name" value="4Fe4S_Fe_S_CS"/>
</dbReference>
<dbReference type="InterPro" id="IPR017896">
    <property type="entry name" value="4Fe4S_Fe-S-bd"/>
</dbReference>
<dbReference type="Proteomes" id="UP001623591">
    <property type="component" value="Unassembled WGS sequence"/>
</dbReference>
<evidence type="ECO:0000313" key="6">
    <source>
        <dbReference type="Proteomes" id="UP001623591"/>
    </source>
</evidence>
<organism evidence="5 6">
    <name type="scientific">Candidatus Clostridium stratigraminis</name>
    <dbReference type="NCBI Taxonomy" id="3381661"/>
    <lineage>
        <taxon>Bacteria</taxon>
        <taxon>Bacillati</taxon>
        <taxon>Bacillota</taxon>
        <taxon>Clostridia</taxon>
        <taxon>Eubacteriales</taxon>
        <taxon>Clostridiaceae</taxon>
        <taxon>Clostridium</taxon>
    </lineage>
</organism>
<evidence type="ECO:0000256" key="3">
    <source>
        <dbReference type="ARBA" id="ARBA00023014"/>
    </source>
</evidence>
<sequence>MIFYFTGTGNSLQAAKNIAKYNDEKLIPIAKIMNNKDSFLDYNLTEGESIGFVFPIYSWGPPKMVLDFIKRLKLINYKGNYIYTVVTCGANIGNTMKVIKSALRKKNLALDSGFSIVMPNNYVIIGDVENKNAQEKKLAEAEETLKNINEIIMKKTKGVFKVNKGFVPFILTGVINPLFNKGAVDTKKFYVNDTCTGCGICEEVCNCNTIIVNKKPNWGSECSQCLACLHLCPVNAIQYGKGTVKKGRYKNPNIAVNELIKFKK</sequence>
<name>A0ABW8T2F9_9CLOT</name>
<feature type="domain" description="4Fe-4S ferredoxin-type" evidence="4">
    <location>
        <begin position="187"/>
        <end position="215"/>
    </location>
</feature>